<dbReference type="SUPFAM" id="SSF54695">
    <property type="entry name" value="POZ domain"/>
    <property type="match status" value="1"/>
</dbReference>
<feature type="compositionally biased region" description="Basic and acidic residues" evidence="1">
    <location>
        <begin position="577"/>
        <end position="592"/>
    </location>
</feature>
<dbReference type="PROSITE" id="PS50097">
    <property type="entry name" value="BTB"/>
    <property type="match status" value="1"/>
</dbReference>
<feature type="compositionally biased region" description="Polar residues" evidence="1">
    <location>
        <begin position="213"/>
        <end position="225"/>
    </location>
</feature>
<feature type="compositionally biased region" description="Low complexity" evidence="1">
    <location>
        <begin position="321"/>
        <end position="330"/>
    </location>
</feature>
<sequence>MPTTERIPCNQINDNSRSEFTIFIRRRKIDLIFSRRSNREKKPPPTSAAAETPYAREPAFILGLSARRRRRLTNWLLFLRALFPILASTLRSRAETHLITGPSHRVSQIRASLFTATATAESQLAYTVRAASVRDIISAVHVTSCKAHKTFARRPRSLSLSLPLESLAITAREFSSIFISVFNSRDHYQPSRTTIKFNARVFNSDSICTGKSNRHLVSSAPTQKPTSKKTRRTQRNAHVERQTRGITMEFSGNDPHSLSTFKFNKYSTKKTQCAPRDGGEIPNKEYRLGSDNFTWEEIEEEDDDAEAILDEDAADSRAARPDAAAPVAATPRERPTTRCFDWMFSTTAKNARKRREEKALQREAEVEQADDDDSEENNADIQVAILQSIQKEPMEVTHVRVQQPEQDDIERNNGDAEENAPKNEDSSKPESKDVQLEATVVKKERTTSLIDERIHELLDGKEAESDTSAMIGEADMLGSSTESLYVSGTDDEANQEDEDLSASATKRDVALYVYIPKSWSAVHHRHDLVVLCTYLCVCMLRNARCAAYIYMRRRRRRSSFLRREAAAAADDVSQSSWEDRLHQHAEQGDHKAAHAGYPGEQSESRLELAGSHPTFCGAAMHPQRAPAAHAALCRKDLLSKIYFYSIIKKFMFIPKFTPTPGYSTEAPRSPNTVDFASQGGNNRGSPRRHQTKTYGIEMQRRLFRAYTHIYASEGATTRRRPIIDSTKKPDKLVCRWTISAINDEKVVRKIDFHHDFASIRPIAGYENNYLSVLTRAACPRSNRETHRNTQTATEIVKKIASFSILARAPCRAIATATRFLKDVSAVRASEALFRYTYSTRAQRAAASTGFNYRSPLVEEDEIPAHKIVLSAASPVFRAMFTHDMLENNENSVKITDITEDILTEMLSPGNDISHRGQKYITESHVCYGHSERLHTRRVCINLNTDVLVLSGKRRAVESALALYITRASMDFRRAISHNAVSAAACSSREHTAEYISIEYTQYAWSARSAMTRSKINKTRLSARTTS</sequence>
<feature type="compositionally biased region" description="Basic and acidic residues" evidence="1">
    <location>
        <begin position="409"/>
        <end position="437"/>
    </location>
</feature>
<organism evidence="3 4">
    <name type="scientific">Trichogramma brassicae</name>
    <dbReference type="NCBI Taxonomy" id="86971"/>
    <lineage>
        <taxon>Eukaryota</taxon>
        <taxon>Metazoa</taxon>
        <taxon>Ecdysozoa</taxon>
        <taxon>Arthropoda</taxon>
        <taxon>Hexapoda</taxon>
        <taxon>Insecta</taxon>
        <taxon>Pterygota</taxon>
        <taxon>Neoptera</taxon>
        <taxon>Endopterygota</taxon>
        <taxon>Hymenoptera</taxon>
        <taxon>Apocrita</taxon>
        <taxon>Proctotrupomorpha</taxon>
        <taxon>Chalcidoidea</taxon>
        <taxon>Trichogrammatidae</taxon>
        <taxon>Trichogramma</taxon>
    </lineage>
</organism>
<feature type="domain" description="BTB" evidence="2">
    <location>
        <begin position="857"/>
        <end position="907"/>
    </location>
</feature>
<evidence type="ECO:0000256" key="1">
    <source>
        <dbReference type="SAM" id="MobiDB-lite"/>
    </source>
</evidence>
<evidence type="ECO:0000313" key="4">
    <source>
        <dbReference type="Proteomes" id="UP000479190"/>
    </source>
</evidence>
<dbReference type="Gene3D" id="3.30.710.10">
    <property type="entry name" value="Potassium Channel Kv1.1, Chain A"/>
    <property type="match status" value="1"/>
</dbReference>
<evidence type="ECO:0000313" key="3">
    <source>
        <dbReference type="EMBL" id="CAB0038623.1"/>
    </source>
</evidence>
<dbReference type="InterPro" id="IPR000210">
    <property type="entry name" value="BTB/POZ_dom"/>
</dbReference>
<feature type="compositionally biased region" description="Acidic residues" evidence="1">
    <location>
        <begin position="366"/>
        <end position="377"/>
    </location>
</feature>
<feature type="compositionally biased region" description="Basic residues" evidence="1">
    <location>
        <begin position="226"/>
        <end position="235"/>
    </location>
</feature>
<name>A0A6H5ISL8_9HYME</name>
<feature type="region of interest" description="Disordered" evidence="1">
    <location>
        <begin position="394"/>
        <end position="437"/>
    </location>
</feature>
<dbReference type="CDD" id="cd18186">
    <property type="entry name" value="BTB_POZ_ZBTB_KLHL-like"/>
    <property type="match status" value="1"/>
</dbReference>
<keyword evidence="4" id="KW-1185">Reference proteome</keyword>
<evidence type="ECO:0000259" key="2">
    <source>
        <dbReference type="PROSITE" id="PS50097"/>
    </source>
</evidence>
<feature type="region of interest" description="Disordered" evidence="1">
    <location>
        <begin position="350"/>
        <end position="377"/>
    </location>
</feature>
<feature type="region of interest" description="Disordered" evidence="1">
    <location>
        <begin position="213"/>
        <end position="238"/>
    </location>
</feature>
<proteinExistence type="predicted"/>
<protein>
    <recommendedName>
        <fullName evidence="2">BTB domain-containing protein</fullName>
    </recommendedName>
</protein>
<dbReference type="InterPro" id="IPR011333">
    <property type="entry name" value="SKP1/BTB/POZ_sf"/>
</dbReference>
<dbReference type="Proteomes" id="UP000479190">
    <property type="component" value="Unassembled WGS sequence"/>
</dbReference>
<dbReference type="EMBL" id="CADCXV010000917">
    <property type="protein sequence ID" value="CAB0038623.1"/>
    <property type="molecule type" value="Genomic_DNA"/>
</dbReference>
<dbReference type="AlphaFoldDB" id="A0A6H5ISL8"/>
<feature type="non-terminal residue" evidence="3">
    <location>
        <position position="1026"/>
    </location>
</feature>
<feature type="compositionally biased region" description="Basic and acidic residues" evidence="1">
    <location>
        <begin position="354"/>
        <end position="365"/>
    </location>
</feature>
<feature type="region of interest" description="Disordered" evidence="1">
    <location>
        <begin position="312"/>
        <end position="334"/>
    </location>
</feature>
<reference evidence="3 4" key="1">
    <citation type="submission" date="2020-02" db="EMBL/GenBank/DDBJ databases">
        <authorList>
            <person name="Ferguson B K."/>
        </authorList>
    </citation>
    <scope>NUCLEOTIDE SEQUENCE [LARGE SCALE GENOMIC DNA]</scope>
</reference>
<feature type="region of interest" description="Disordered" evidence="1">
    <location>
        <begin position="576"/>
        <end position="603"/>
    </location>
</feature>
<dbReference type="Pfam" id="PF00651">
    <property type="entry name" value="BTB"/>
    <property type="match status" value="1"/>
</dbReference>
<accession>A0A6H5ISL8</accession>
<dbReference type="PANTHER" id="PTHR24413">
    <property type="entry name" value="SPECKLE-TYPE POZ PROTEIN"/>
    <property type="match status" value="1"/>
</dbReference>
<gene>
    <name evidence="3" type="ORF">TBRA_LOCUS10398</name>
</gene>